<keyword evidence="2" id="KW-0732">Signal</keyword>
<feature type="chain" id="PRO_5047153577" evidence="2">
    <location>
        <begin position="21"/>
        <end position="396"/>
    </location>
</feature>
<reference evidence="3" key="1">
    <citation type="submission" date="2016-09" db="EMBL/GenBank/DDBJ databases">
        <authorList>
            <consortium name="Pathogen Informatics"/>
            <person name="Sun Q."/>
            <person name="Inoue M."/>
        </authorList>
    </citation>
    <scope>NUCLEOTIDE SEQUENCE</scope>
</reference>
<sequence length="396" mass="45442">MNKFLNIIFYIFLILNFSLFQSNTISKKIKKEKQKNVRNGSSINDKNIENKNDNIKTQLETSDSIEKQNDILNMYNNEGEKNSNNSLKTNVTKNIIIDNSDDVQASADNNVYNNGISVDTENKSKHTQPTTDNYKNERYQLEDQKMKYGGLFSSFTSGIVNFLTSSRSNENEKSAGTAVSPSIVSSADRSESSTTSPPGNVPQDAEQGRPSRPQVPIANNRNENNQNGDSLNRFFAWEFGGGAPIYKPNNNKKDNAFLEHIKITSWEKEDIIKENEDTKPENQENEAIEDNFDMEEENEIVDDQLQENEDDEVDVNLYDIENNTRNDIFEEQMKLDSTQDEKAQRLIYEEYKKKVERKNSLEDHINILVNLLQTNNQLDPSLKDLAKELIVFLNNY</sequence>
<feature type="region of interest" description="Disordered" evidence="1">
    <location>
        <begin position="31"/>
        <end position="55"/>
    </location>
</feature>
<name>A0ABY1URX2_9APIC</name>
<feature type="region of interest" description="Disordered" evidence="1">
    <location>
        <begin position="112"/>
        <end position="137"/>
    </location>
</feature>
<feature type="signal peptide" evidence="2">
    <location>
        <begin position="1"/>
        <end position="20"/>
    </location>
</feature>
<dbReference type="InterPro" id="IPR010784">
    <property type="entry name" value="Merozoite_SPAM"/>
</dbReference>
<organism evidence="3 4">
    <name type="scientific">Plasmodium gaboni</name>
    <dbReference type="NCBI Taxonomy" id="647221"/>
    <lineage>
        <taxon>Eukaryota</taxon>
        <taxon>Sar</taxon>
        <taxon>Alveolata</taxon>
        <taxon>Apicomplexa</taxon>
        <taxon>Aconoidasida</taxon>
        <taxon>Haemosporida</taxon>
        <taxon>Plasmodiidae</taxon>
        <taxon>Plasmodium</taxon>
        <taxon>Plasmodium (Laverania)</taxon>
    </lineage>
</organism>
<accession>A0ABY1URX2</accession>
<keyword evidence="3" id="KW-0477">Merozoite</keyword>
<protein>
    <submittedName>
        <fullName evidence="3">Merozoite surface protein</fullName>
    </submittedName>
</protein>
<dbReference type="EMBL" id="LT969433">
    <property type="protein sequence ID" value="SOV15182.1"/>
    <property type="molecule type" value="Genomic_DNA"/>
</dbReference>
<dbReference type="Proteomes" id="UP000831156">
    <property type="component" value="Chromosome 10"/>
</dbReference>
<feature type="compositionally biased region" description="Polar residues" evidence="1">
    <location>
        <begin position="217"/>
        <end position="229"/>
    </location>
</feature>
<evidence type="ECO:0000313" key="3">
    <source>
        <dbReference type="EMBL" id="SOV15182.1"/>
    </source>
</evidence>
<keyword evidence="4" id="KW-1185">Reference proteome</keyword>
<evidence type="ECO:0000256" key="1">
    <source>
        <dbReference type="SAM" id="MobiDB-lite"/>
    </source>
</evidence>
<proteinExistence type="predicted"/>
<feature type="region of interest" description="Disordered" evidence="1">
    <location>
        <begin position="167"/>
        <end position="229"/>
    </location>
</feature>
<evidence type="ECO:0000313" key="4">
    <source>
        <dbReference type="Proteomes" id="UP000831156"/>
    </source>
</evidence>
<gene>
    <name evidence="3" type="ORF">PGABG01_1034200</name>
</gene>
<evidence type="ECO:0000256" key="2">
    <source>
        <dbReference type="SAM" id="SignalP"/>
    </source>
</evidence>
<dbReference type="Pfam" id="PF07133">
    <property type="entry name" value="Merozoite_SPAM"/>
    <property type="match status" value="1"/>
</dbReference>